<reference evidence="4" key="1">
    <citation type="submission" date="2022-10" db="EMBL/GenBank/DDBJ databases">
        <title>Culturing micro-colonial fungi from biological soil crusts in the Mojave desert and describing Neophaeococcomyces mojavensis, and introducing the new genera and species Taxawa tesnikishii.</title>
        <authorList>
            <person name="Kurbessoian T."/>
            <person name="Stajich J.E."/>
        </authorList>
    </citation>
    <scope>NUCLEOTIDE SEQUENCE</scope>
    <source>
        <strain evidence="4">TK_1</strain>
    </source>
</reference>
<proteinExistence type="predicted"/>
<keyword evidence="2" id="KW-0677">Repeat</keyword>
<evidence type="ECO:0008006" key="6">
    <source>
        <dbReference type="Google" id="ProtNLM"/>
    </source>
</evidence>
<dbReference type="PANTHER" id="PTHR46652:SF3">
    <property type="entry name" value="LEUCINE-RICH REPEAT-CONTAINING PROTEIN 9"/>
    <property type="match status" value="1"/>
</dbReference>
<gene>
    <name evidence="4" type="ORF">H2201_005468</name>
</gene>
<protein>
    <recommendedName>
        <fullName evidence="6">Tubulin-specific chaperone E</fullName>
    </recommendedName>
</protein>
<keyword evidence="5" id="KW-1185">Reference proteome</keyword>
<organism evidence="4 5">
    <name type="scientific">Coniosporium apollinis</name>
    <dbReference type="NCBI Taxonomy" id="61459"/>
    <lineage>
        <taxon>Eukaryota</taxon>
        <taxon>Fungi</taxon>
        <taxon>Dikarya</taxon>
        <taxon>Ascomycota</taxon>
        <taxon>Pezizomycotina</taxon>
        <taxon>Dothideomycetes</taxon>
        <taxon>Dothideomycetes incertae sedis</taxon>
        <taxon>Coniosporium</taxon>
    </lineage>
</organism>
<dbReference type="EMBL" id="JAPDRL010000041">
    <property type="protein sequence ID" value="KAJ9663747.1"/>
    <property type="molecule type" value="Genomic_DNA"/>
</dbReference>
<dbReference type="InterPro" id="IPR050836">
    <property type="entry name" value="SDS22/Internalin_LRR"/>
</dbReference>
<evidence type="ECO:0000256" key="2">
    <source>
        <dbReference type="ARBA" id="ARBA00022737"/>
    </source>
</evidence>
<evidence type="ECO:0000313" key="4">
    <source>
        <dbReference type="EMBL" id="KAJ9663747.1"/>
    </source>
</evidence>
<evidence type="ECO:0000256" key="3">
    <source>
        <dbReference type="SAM" id="MobiDB-lite"/>
    </source>
</evidence>
<dbReference type="Proteomes" id="UP001172684">
    <property type="component" value="Unassembled WGS sequence"/>
</dbReference>
<dbReference type="SUPFAM" id="SSF52047">
    <property type="entry name" value="RNI-like"/>
    <property type="match status" value="1"/>
</dbReference>
<sequence length="557" mass="61865">MPESMVEHSWIGLRKEGTPGSFIRPNRPADPPRGFVEALRQKYASELDDDADVPTSGSAALQQQEEHSIRISGKEVEEVGFDKIRKQLANLHELQIVILDGLCIARPSSRKFTAVSEDSEAPLDSADDVRRTCPRIAELDVSRNLFEEWREILSICRQLDRLGSLKVDGNRFRDLTISPEEKTDYEPLARRIQALSLDDTPMTWQDICHVTSAFSNLTSLTASRNDLGCLHGGSLPATLSSLTFEDNDFKALGNLRPLTTLTGLQRLLLKNNAISKIIEVSTDSDASLPVFPKTLAYVDLSHNAIDAWSFIDQLHDVFPGMTSLRVSHNPLYQSLRSADGKPLSVDDGYMLTLARLSRLKALNYSPIAPKERLNAETYYLSQIAKELSLSPEDRAPEILAKHRRYAELCAEYGEPTIQRTTAQSIDPNSLGARLMRLNFLLEGAAATKAAKGASSNFSIEVPKRFTAYAVLGLVGKHLGLPPIKLRLVWETGEWDPPAKDQLAVDELWDSDDEVEDEIVRGEKAHKGVPREVEIVAGTRSISTWVDGSEGNIRVEMK</sequence>
<dbReference type="Gene3D" id="3.80.10.10">
    <property type="entry name" value="Ribonuclease Inhibitor"/>
    <property type="match status" value="2"/>
</dbReference>
<name>A0ABQ9NPT7_9PEZI</name>
<comment type="caution">
    <text evidence="4">The sequence shown here is derived from an EMBL/GenBank/DDBJ whole genome shotgun (WGS) entry which is preliminary data.</text>
</comment>
<evidence type="ECO:0000256" key="1">
    <source>
        <dbReference type="ARBA" id="ARBA00022614"/>
    </source>
</evidence>
<accession>A0ABQ9NPT7</accession>
<dbReference type="InterPro" id="IPR032675">
    <property type="entry name" value="LRR_dom_sf"/>
</dbReference>
<dbReference type="PANTHER" id="PTHR46652">
    <property type="entry name" value="LEUCINE-RICH REPEAT AND IQ DOMAIN-CONTAINING PROTEIN 1-RELATED"/>
    <property type="match status" value="1"/>
</dbReference>
<keyword evidence="1" id="KW-0433">Leucine-rich repeat</keyword>
<evidence type="ECO:0000313" key="5">
    <source>
        <dbReference type="Proteomes" id="UP001172684"/>
    </source>
</evidence>
<feature type="region of interest" description="Disordered" evidence="3">
    <location>
        <begin position="48"/>
        <end position="67"/>
    </location>
</feature>